<sequence>MFGSDSIDSGTGGGA</sequence>
<organism evidence="1 2">
    <name type="scientific">Trifolium medium</name>
    <dbReference type="NCBI Taxonomy" id="97028"/>
    <lineage>
        <taxon>Eukaryota</taxon>
        <taxon>Viridiplantae</taxon>
        <taxon>Streptophyta</taxon>
        <taxon>Embryophyta</taxon>
        <taxon>Tracheophyta</taxon>
        <taxon>Spermatophyta</taxon>
        <taxon>Magnoliopsida</taxon>
        <taxon>eudicotyledons</taxon>
        <taxon>Gunneridae</taxon>
        <taxon>Pentapetalae</taxon>
        <taxon>rosids</taxon>
        <taxon>fabids</taxon>
        <taxon>Fabales</taxon>
        <taxon>Fabaceae</taxon>
        <taxon>Papilionoideae</taxon>
        <taxon>50 kb inversion clade</taxon>
        <taxon>NPAAA clade</taxon>
        <taxon>Hologalegina</taxon>
        <taxon>IRL clade</taxon>
        <taxon>Trifolieae</taxon>
        <taxon>Trifolium</taxon>
    </lineage>
</organism>
<protein>
    <submittedName>
        <fullName evidence="1">Uncharacterized protein</fullName>
    </submittedName>
</protein>
<comment type="caution">
    <text evidence="1">The sequence shown here is derived from an EMBL/GenBank/DDBJ whole genome shotgun (WGS) entry which is preliminary data.</text>
</comment>
<dbReference type="EMBL" id="LXQA010510222">
    <property type="protein sequence ID" value="MCI56305.1"/>
    <property type="molecule type" value="Genomic_DNA"/>
</dbReference>
<name>A0A392T7M8_9FABA</name>
<evidence type="ECO:0000313" key="1">
    <source>
        <dbReference type="EMBL" id="MCI56305.1"/>
    </source>
</evidence>
<dbReference type="Proteomes" id="UP000265520">
    <property type="component" value="Unassembled WGS sequence"/>
</dbReference>
<reference evidence="1 2" key="1">
    <citation type="journal article" date="2018" name="Front. Plant Sci.">
        <title>Red Clover (Trifolium pratense) and Zigzag Clover (T. medium) - A Picture of Genomic Similarities and Differences.</title>
        <authorList>
            <person name="Dluhosova J."/>
            <person name="Istvanek J."/>
            <person name="Nedelnik J."/>
            <person name="Repkova J."/>
        </authorList>
    </citation>
    <scope>NUCLEOTIDE SEQUENCE [LARGE SCALE GENOMIC DNA]</scope>
    <source>
        <strain evidence="2">cv. 10/8</strain>
        <tissue evidence="1">Leaf</tissue>
    </source>
</reference>
<proteinExistence type="predicted"/>
<feature type="non-terminal residue" evidence="1">
    <location>
        <position position="15"/>
    </location>
</feature>
<evidence type="ECO:0000313" key="2">
    <source>
        <dbReference type="Proteomes" id="UP000265520"/>
    </source>
</evidence>
<keyword evidence="2" id="KW-1185">Reference proteome</keyword>
<accession>A0A392T7M8</accession>